<dbReference type="OMA" id="SHERSIK"/>
<name>A0A9P6YMI0_RHIOR</name>
<evidence type="ECO:0000256" key="3">
    <source>
        <dbReference type="SAM" id="MobiDB-lite"/>
    </source>
</evidence>
<dbReference type="AlphaFoldDB" id="A0A9P6YMI0"/>
<evidence type="ECO:0000313" key="5">
    <source>
        <dbReference type="Proteomes" id="UP000717996"/>
    </source>
</evidence>
<accession>A0A9P6YMI0</accession>
<dbReference type="PANTHER" id="PTHR15657">
    <property type="entry name" value="THYROID TRANSCRIPTION FACTOR 1-ASSOCIATED PROTEIN 26"/>
    <property type="match status" value="1"/>
</dbReference>
<dbReference type="OrthoDB" id="2135053at2759"/>
<dbReference type="Pfam" id="PF08524">
    <property type="entry name" value="rRNA_processing"/>
    <property type="match status" value="1"/>
</dbReference>
<feature type="compositionally biased region" description="Basic and acidic residues" evidence="3">
    <location>
        <begin position="115"/>
        <end position="154"/>
    </location>
</feature>
<feature type="region of interest" description="Disordered" evidence="3">
    <location>
        <begin position="62"/>
        <end position="172"/>
    </location>
</feature>
<proteinExistence type="inferred from homology"/>
<evidence type="ECO:0000313" key="4">
    <source>
        <dbReference type="EMBL" id="KAG1552422.1"/>
    </source>
</evidence>
<evidence type="ECO:0000256" key="1">
    <source>
        <dbReference type="ARBA" id="ARBA00006800"/>
    </source>
</evidence>
<protein>
    <recommendedName>
        <fullName evidence="2">rRNA-processing protein FYV7</fullName>
    </recommendedName>
</protein>
<dbReference type="GO" id="GO:0005634">
    <property type="term" value="C:nucleus"/>
    <property type="evidence" value="ECO:0007669"/>
    <property type="project" value="TreeGrafter"/>
</dbReference>
<gene>
    <name evidence="4" type="ORF">G6F51_001227</name>
</gene>
<sequence length="185" mass="22062">MPPKKARKPLNPLQRKQLKRKKELIHKAAVKSQYYKALKKDDDDTPDYVKEIFGAQERTIDKNGNVVELEKTVEDEESDMESGEEESEEENTSKNKRQRMIDATAKQHKPNPFKAEIEERERRKKESEEERKARVERYKKQKEERHTYYKDRSDKRRKMLAKTKSGQPKMAARMDVLLEKIQKEA</sequence>
<reference evidence="4" key="1">
    <citation type="journal article" date="2020" name="Microb. Genom.">
        <title>Genetic diversity of clinical and environmental Mucorales isolates obtained from an investigation of mucormycosis cases among solid organ transplant recipients.</title>
        <authorList>
            <person name="Nguyen M.H."/>
            <person name="Kaul D."/>
            <person name="Muto C."/>
            <person name="Cheng S.J."/>
            <person name="Richter R.A."/>
            <person name="Bruno V.M."/>
            <person name="Liu G."/>
            <person name="Beyhan S."/>
            <person name="Sundermann A.J."/>
            <person name="Mounaud S."/>
            <person name="Pasculle A.W."/>
            <person name="Nierman W.C."/>
            <person name="Driscoll E."/>
            <person name="Cumbie R."/>
            <person name="Clancy C.J."/>
            <person name="Dupont C.L."/>
        </authorList>
    </citation>
    <scope>NUCLEOTIDE SEQUENCE</scope>
    <source>
        <strain evidence="4">GL16</strain>
    </source>
</reference>
<evidence type="ECO:0000256" key="2">
    <source>
        <dbReference type="ARBA" id="ARBA00018780"/>
    </source>
</evidence>
<dbReference type="Proteomes" id="UP000717996">
    <property type="component" value="Unassembled WGS sequence"/>
</dbReference>
<dbReference type="EMBL" id="JAANIT010000088">
    <property type="protein sequence ID" value="KAG1552422.1"/>
    <property type="molecule type" value="Genomic_DNA"/>
</dbReference>
<comment type="caution">
    <text evidence="4">The sequence shown here is derived from an EMBL/GenBank/DDBJ whole genome shotgun (WGS) entry which is preliminary data.</text>
</comment>
<feature type="compositionally biased region" description="Acidic residues" evidence="3">
    <location>
        <begin position="73"/>
        <end position="90"/>
    </location>
</feature>
<organism evidence="4 5">
    <name type="scientific">Rhizopus oryzae</name>
    <name type="common">Mucormycosis agent</name>
    <name type="synonym">Rhizopus arrhizus var. delemar</name>
    <dbReference type="NCBI Taxonomy" id="64495"/>
    <lineage>
        <taxon>Eukaryota</taxon>
        <taxon>Fungi</taxon>
        <taxon>Fungi incertae sedis</taxon>
        <taxon>Mucoromycota</taxon>
        <taxon>Mucoromycotina</taxon>
        <taxon>Mucoromycetes</taxon>
        <taxon>Mucorales</taxon>
        <taxon>Mucorineae</taxon>
        <taxon>Rhizopodaceae</taxon>
        <taxon>Rhizopus</taxon>
    </lineage>
</organism>
<dbReference type="InterPro" id="IPR013730">
    <property type="entry name" value="Fyv7/TAP26"/>
</dbReference>
<dbReference type="PANTHER" id="PTHR15657:SF1">
    <property type="entry name" value="THYROID TRANSCRIPTION FACTOR 1-ASSOCIATED PROTEIN 26"/>
    <property type="match status" value="1"/>
</dbReference>
<comment type="similarity">
    <text evidence="1">Belongs to the FYV7 family.</text>
</comment>